<organism evidence="1">
    <name type="scientific">marine sediment metagenome</name>
    <dbReference type="NCBI Taxonomy" id="412755"/>
    <lineage>
        <taxon>unclassified sequences</taxon>
        <taxon>metagenomes</taxon>
        <taxon>ecological metagenomes</taxon>
    </lineage>
</organism>
<accession>A0A0F8W0E5</accession>
<gene>
    <name evidence="1" type="ORF">LCGC14_3128250</name>
</gene>
<reference evidence="1" key="1">
    <citation type="journal article" date="2015" name="Nature">
        <title>Complex archaea that bridge the gap between prokaryotes and eukaryotes.</title>
        <authorList>
            <person name="Spang A."/>
            <person name="Saw J.H."/>
            <person name="Jorgensen S.L."/>
            <person name="Zaremba-Niedzwiedzka K."/>
            <person name="Martijn J."/>
            <person name="Lind A.E."/>
            <person name="van Eijk R."/>
            <person name="Schleper C."/>
            <person name="Guy L."/>
            <person name="Ettema T.J."/>
        </authorList>
    </citation>
    <scope>NUCLEOTIDE SEQUENCE</scope>
</reference>
<dbReference type="AlphaFoldDB" id="A0A0F8W0E5"/>
<dbReference type="EMBL" id="LAZR01068186">
    <property type="protein sequence ID" value="KKK50112.1"/>
    <property type="molecule type" value="Genomic_DNA"/>
</dbReference>
<protein>
    <submittedName>
        <fullName evidence="1">Uncharacterized protein</fullName>
    </submittedName>
</protein>
<sequence>LRKGVKMSTNTDKAFNPGLTKPRVRAVFKGWRGGLMEYKQVTMTGRHVGTVRLLPDGQLGYYVLCSLPDKDCLH</sequence>
<proteinExistence type="predicted"/>
<feature type="non-terminal residue" evidence="1">
    <location>
        <position position="1"/>
    </location>
</feature>
<comment type="caution">
    <text evidence="1">The sequence shown here is derived from an EMBL/GenBank/DDBJ whole genome shotgun (WGS) entry which is preliminary data.</text>
</comment>
<evidence type="ECO:0000313" key="1">
    <source>
        <dbReference type="EMBL" id="KKK50112.1"/>
    </source>
</evidence>
<name>A0A0F8W0E5_9ZZZZ</name>